<protein>
    <submittedName>
        <fullName evidence="2">Uncharacterized protein</fullName>
    </submittedName>
</protein>
<reference evidence="2 3" key="1">
    <citation type="journal article" date="2023" name="Plants (Basel)">
        <title>Bridging the Gap: Combining Genomics and Transcriptomics Approaches to Understand Stylosanthes scabra, an Orphan Legume from the Brazilian Caatinga.</title>
        <authorList>
            <person name="Ferreira-Neto J.R.C."/>
            <person name="da Silva M.D."/>
            <person name="Binneck E."/>
            <person name="de Melo N.F."/>
            <person name="da Silva R.H."/>
            <person name="de Melo A.L.T.M."/>
            <person name="Pandolfi V."/>
            <person name="Bustamante F.O."/>
            <person name="Brasileiro-Vidal A.C."/>
            <person name="Benko-Iseppon A.M."/>
        </authorList>
    </citation>
    <scope>NUCLEOTIDE SEQUENCE [LARGE SCALE GENOMIC DNA]</scope>
    <source>
        <tissue evidence="2">Leaves</tissue>
    </source>
</reference>
<dbReference type="EMBL" id="JASCZI010243154">
    <property type="protein sequence ID" value="MED6212771.1"/>
    <property type="molecule type" value="Genomic_DNA"/>
</dbReference>
<feature type="region of interest" description="Disordered" evidence="1">
    <location>
        <begin position="39"/>
        <end position="59"/>
    </location>
</feature>
<feature type="region of interest" description="Disordered" evidence="1">
    <location>
        <begin position="88"/>
        <end position="127"/>
    </location>
</feature>
<keyword evidence="3" id="KW-1185">Reference proteome</keyword>
<proteinExistence type="predicted"/>
<feature type="compositionally biased region" description="Low complexity" evidence="1">
    <location>
        <begin position="112"/>
        <end position="127"/>
    </location>
</feature>
<evidence type="ECO:0000313" key="2">
    <source>
        <dbReference type="EMBL" id="MED6212771.1"/>
    </source>
</evidence>
<feature type="non-terminal residue" evidence="2">
    <location>
        <position position="1"/>
    </location>
</feature>
<accession>A0ABU6YTJ5</accession>
<dbReference type="Proteomes" id="UP001341840">
    <property type="component" value="Unassembled WGS sequence"/>
</dbReference>
<comment type="caution">
    <text evidence="2">The sequence shown here is derived from an EMBL/GenBank/DDBJ whole genome shotgun (WGS) entry which is preliminary data.</text>
</comment>
<sequence>GHSYPGSRGDRHAPREPDLDFFSNADLELARFILQGEGSGAGTAPHASGTGTSIHRFGPPNEMYDVFSCGEETMDHIMHEYRASRAADDAVYRPGPPLKPHHDPDEQRQGFQYYQPSQQSYIQPSPQ</sequence>
<evidence type="ECO:0000256" key="1">
    <source>
        <dbReference type="SAM" id="MobiDB-lite"/>
    </source>
</evidence>
<name>A0ABU6YTJ5_9FABA</name>
<organism evidence="2 3">
    <name type="scientific">Stylosanthes scabra</name>
    <dbReference type="NCBI Taxonomy" id="79078"/>
    <lineage>
        <taxon>Eukaryota</taxon>
        <taxon>Viridiplantae</taxon>
        <taxon>Streptophyta</taxon>
        <taxon>Embryophyta</taxon>
        <taxon>Tracheophyta</taxon>
        <taxon>Spermatophyta</taxon>
        <taxon>Magnoliopsida</taxon>
        <taxon>eudicotyledons</taxon>
        <taxon>Gunneridae</taxon>
        <taxon>Pentapetalae</taxon>
        <taxon>rosids</taxon>
        <taxon>fabids</taxon>
        <taxon>Fabales</taxon>
        <taxon>Fabaceae</taxon>
        <taxon>Papilionoideae</taxon>
        <taxon>50 kb inversion clade</taxon>
        <taxon>dalbergioids sensu lato</taxon>
        <taxon>Dalbergieae</taxon>
        <taxon>Pterocarpus clade</taxon>
        <taxon>Stylosanthes</taxon>
    </lineage>
</organism>
<gene>
    <name evidence="2" type="ORF">PIB30_086749</name>
</gene>
<evidence type="ECO:0000313" key="3">
    <source>
        <dbReference type="Proteomes" id="UP001341840"/>
    </source>
</evidence>